<comment type="pathway">
    <text evidence="4">Amino-acid biosynthesis.</text>
</comment>
<dbReference type="Gene3D" id="1.10.1060.10">
    <property type="entry name" value="Alpha-helical ferredoxin"/>
    <property type="match status" value="1"/>
</dbReference>
<evidence type="ECO:0000313" key="8">
    <source>
        <dbReference type="Proteomes" id="UP000095594"/>
    </source>
</evidence>
<dbReference type="GO" id="GO:0051536">
    <property type="term" value="F:iron-sulfur cluster binding"/>
    <property type="evidence" value="ECO:0007669"/>
    <property type="project" value="InterPro"/>
</dbReference>
<sequence length="490" mass="54473">MGRPDGFLVYERETGENIAPLDRINNYDEFHKSLSEDKQKEQGTRCMDCGIPYCQSGILINNRVSGCPLNNLIPEFNHLLYKGNYKLALQRLLMTNPFPEFTGRVCPAPCEHGCTVGLNGVSVSIKENERFIIDKAFSNGTMQAKPPICRTGKTIAIVGSGPAGLSAAYILNKLGHTVTVYEREDRVGGLLMYGIPNMKLDKSVVNRRVMLMKEEGVTFLTGVDVGKESKVTSMILNNYDSVILATGAPKPRDLNVKGRELRGIEFAVDYLKENTRTLLSPKIDNNNYIDAKNKNVLIIGGGDTGTDCVATALRQGAKSIIQLEITDKPPKARSDNNPWPQWANIFKEDYGQEEYVAKFGKDPRKYLTSVKELIGDENGNVKKAVITNVKWEKTEDNRVVPIPVENSEKLIGVDLVLIAMGFLGSEDYLAQALEIELNNRGNIKADDKSYKTNKDNIFVCGDARRGQSLVVWAIREGIDVAYNVHKYLVK</sequence>
<name>A0A174AAB9_9CLOT</name>
<feature type="domain" description="Dihydroprymidine dehydrogenase" evidence="6">
    <location>
        <begin position="23"/>
        <end position="140"/>
    </location>
</feature>
<dbReference type="InterPro" id="IPR051394">
    <property type="entry name" value="Glutamate_Synthase"/>
</dbReference>
<evidence type="ECO:0000313" key="7">
    <source>
        <dbReference type="EMBL" id="CUN84398.1"/>
    </source>
</evidence>
<dbReference type="EC" id="1.4.1.13" evidence="7"/>
<keyword evidence="2 7" id="KW-0560">Oxidoreductase</keyword>
<evidence type="ECO:0000256" key="3">
    <source>
        <dbReference type="ARBA" id="ARBA00023164"/>
    </source>
</evidence>
<dbReference type="Pfam" id="PF14691">
    <property type="entry name" value="Fer4_20"/>
    <property type="match status" value="1"/>
</dbReference>
<dbReference type="RefSeq" id="WP_055263705.1">
    <property type="nucleotide sequence ID" value="NZ_CABIXQ010000003.1"/>
</dbReference>
<evidence type="ECO:0000256" key="4">
    <source>
        <dbReference type="ARBA" id="ARBA00029440"/>
    </source>
</evidence>
<organism evidence="7 8">
    <name type="scientific">Clostridium disporicum</name>
    <dbReference type="NCBI Taxonomy" id="84024"/>
    <lineage>
        <taxon>Bacteria</taxon>
        <taxon>Bacillati</taxon>
        <taxon>Bacillota</taxon>
        <taxon>Clostridia</taxon>
        <taxon>Eubacteriales</taxon>
        <taxon>Clostridiaceae</taxon>
        <taxon>Clostridium</taxon>
    </lineage>
</organism>
<dbReference type="EMBL" id="CYZX01000003">
    <property type="protein sequence ID" value="CUN84398.1"/>
    <property type="molecule type" value="Genomic_DNA"/>
</dbReference>
<dbReference type="InterPro" id="IPR028261">
    <property type="entry name" value="DPD_II"/>
</dbReference>
<dbReference type="InterPro" id="IPR006005">
    <property type="entry name" value="Glut_synth_ssu1"/>
</dbReference>
<dbReference type="Gene3D" id="3.50.50.60">
    <property type="entry name" value="FAD/NAD(P)-binding domain"/>
    <property type="match status" value="2"/>
</dbReference>
<dbReference type="AlphaFoldDB" id="A0A174AAB9"/>
<proteinExistence type="predicted"/>
<dbReference type="InterPro" id="IPR009051">
    <property type="entry name" value="Helical_ferredxn"/>
</dbReference>
<protein>
    <submittedName>
        <fullName evidence="7">Glutamate synthase NADH/NADPH small subunit</fullName>
        <ecNumber evidence="7">1.4.1.13</ecNumber>
    </submittedName>
</protein>
<dbReference type="Pfam" id="PF07992">
    <property type="entry name" value="Pyr_redox_2"/>
    <property type="match status" value="2"/>
</dbReference>
<keyword evidence="3" id="KW-0314">Glutamate biosynthesis</keyword>
<dbReference type="GO" id="GO:0006537">
    <property type="term" value="P:glutamate biosynthetic process"/>
    <property type="evidence" value="ECO:0007669"/>
    <property type="project" value="UniProtKB-KW"/>
</dbReference>
<accession>A0A174AAB9</accession>
<dbReference type="PANTHER" id="PTHR43100">
    <property type="entry name" value="GLUTAMATE SYNTHASE [NADPH] SMALL CHAIN"/>
    <property type="match status" value="1"/>
</dbReference>
<evidence type="ECO:0000259" key="5">
    <source>
        <dbReference type="Pfam" id="PF07992"/>
    </source>
</evidence>
<evidence type="ECO:0000259" key="6">
    <source>
        <dbReference type="Pfam" id="PF14691"/>
    </source>
</evidence>
<dbReference type="NCBIfam" id="TIGR01317">
    <property type="entry name" value="GOGAT_sm_gam"/>
    <property type="match status" value="1"/>
</dbReference>
<evidence type="ECO:0000256" key="2">
    <source>
        <dbReference type="ARBA" id="ARBA00023002"/>
    </source>
</evidence>
<reference evidence="7 8" key="1">
    <citation type="submission" date="2015-09" db="EMBL/GenBank/DDBJ databases">
        <authorList>
            <consortium name="Pathogen Informatics"/>
        </authorList>
    </citation>
    <scope>NUCLEOTIDE SEQUENCE [LARGE SCALE GENOMIC DNA]</scope>
    <source>
        <strain evidence="7 8">2789STDY5834856</strain>
    </source>
</reference>
<dbReference type="OrthoDB" id="9803192at2"/>
<dbReference type="GO" id="GO:0004355">
    <property type="term" value="F:glutamate synthase (NADPH) activity"/>
    <property type="evidence" value="ECO:0007669"/>
    <property type="project" value="UniProtKB-EC"/>
</dbReference>
<dbReference type="SUPFAM" id="SSF51971">
    <property type="entry name" value="Nucleotide-binding domain"/>
    <property type="match status" value="2"/>
</dbReference>
<dbReference type="PANTHER" id="PTHR43100:SF3">
    <property type="entry name" value="FAD_NAD(P)-BINDING DOMAIN-CONTAINING PROTEIN"/>
    <property type="match status" value="1"/>
</dbReference>
<dbReference type="PRINTS" id="PR00419">
    <property type="entry name" value="ADXRDTASE"/>
</dbReference>
<gene>
    <name evidence="7" type="primary">gltD_2</name>
    <name evidence="7" type="ORF">ERS852471_00564</name>
</gene>
<feature type="domain" description="FAD/NAD(P)-binding" evidence="5">
    <location>
        <begin position="154"/>
        <end position="328"/>
    </location>
</feature>
<dbReference type="GO" id="GO:0016639">
    <property type="term" value="F:oxidoreductase activity, acting on the CH-NH2 group of donors, NAD or NADP as acceptor"/>
    <property type="evidence" value="ECO:0007669"/>
    <property type="project" value="InterPro"/>
</dbReference>
<dbReference type="Proteomes" id="UP000095594">
    <property type="component" value="Unassembled WGS sequence"/>
</dbReference>
<feature type="domain" description="FAD/NAD(P)-binding" evidence="5">
    <location>
        <begin position="385"/>
        <end position="477"/>
    </location>
</feature>
<dbReference type="SUPFAM" id="SSF46548">
    <property type="entry name" value="alpha-helical ferredoxin"/>
    <property type="match status" value="1"/>
</dbReference>
<dbReference type="InterPro" id="IPR023753">
    <property type="entry name" value="FAD/NAD-binding_dom"/>
</dbReference>
<evidence type="ECO:0000256" key="1">
    <source>
        <dbReference type="ARBA" id="ARBA00022605"/>
    </source>
</evidence>
<dbReference type="InterPro" id="IPR036188">
    <property type="entry name" value="FAD/NAD-bd_sf"/>
</dbReference>
<keyword evidence="1" id="KW-0028">Amino-acid biosynthesis</keyword>